<evidence type="ECO:0000313" key="2">
    <source>
        <dbReference type="EMBL" id="RIB16677.1"/>
    </source>
</evidence>
<keyword evidence="2" id="KW-0418">Kinase</keyword>
<dbReference type="Proteomes" id="UP000266673">
    <property type="component" value="Unassembled WGS sequence"/>
</dbReference>
<dbReference type="GO" id="GO:0005524">
    <property type="term" value="F:ATP binding"/>
    <property type="evidence" value="ECO:0007669"/>
    <property type="project" value="InterPro"/>
</dbReference>
<protein>
    <submittedName>
        <fullName evidence="2">Kinase-like domain-containing protein</fullName>
    </submittedName>
</protein>
<dbReference type="PROSITE" id="PS50011">
    <property type="entry name" value="PROTEIN_KINASE_DOM"/>
    <property type="match status" value="1"/>
</dbReference>
<reference evidence="2 3" key="1">
    <citation type="submission" date="2018-06" db="EMBL/GenBank/DDBJ databases">
        <title>Comparative genomics reveals the genomic features of Rhizophagus irregularis, R. cerebriforme, R. diaphanum and Gigaspora rosea, and their symbiotic lifestyle signature.</title>
        <authorList>
            <person name="Morin E."/>
            <person name="San Clemente H."/>
            <person name="Chen E.C.H."/>
            <person name="De La Providencia I."/>
            <person name="Hainaut M."/>
            <person name="Kuo A."/>
            <person name="Kohler A."/>
            <person name="Murat C."/>
            <person name="Tang N."/>
            <person name="Roy S."/>
            <person name="Loubradou J."/>
            <person name="Henrissat B."/>
            <person name="Grigoriev I.V."/>
            <person name="Corradi N."/>
            <person name="Roux C."/>
            <person name="Martin F.M."/>
        </authorList>
    </citation>
    <scope>NUCLEOTIDE SEQUENCE [LARGE SCALE GENOMIC DNA]</scope>
    <source>
        <strain evidence="2 3">DAOM 194757</strain>
    </source>
</reference>
<dbReference type="InterPro" id="IPR000719">
    <property type="entry name" value="Prot_kinase_dom"/>
</dbReference>
<dbReference type="PANTHER" id="PTHR23257">
    <property type="entry name" value="SERINE-THREONINE PROTEIN KINASE"/>
    <property type="match status" value="1"/>
</dbReference>
<proteinExistence type="predicted"/>
<dbReference type="STRING" id="44941.A0A397V5S4"/>
<dbReference type="EMBL" id="QKWP01000657">
    <property type="protein sequence ID" value="RIB16677.1"/>
    <property type="molecule type" value="Genomic_DNA"/>
</dbReference>
<dbReference type="InterPro" id="IPR001245">
    <property type="entry name" value="Ser-Thr/Tyr_kinase_cat_dom"/>
</dbReference>
<comment type="caution">
    <text evidence="2">The sequence shown here is derived from an EMBL/GenBank/DDBJ whole genome shotgun (WGS) entry which is preliminary data.</text>
</comment>
<dbReference type="OrthoDB" id="6718656at2759"/>
<dbReference type="InterPro" id="IPR011009">
    <property type="entry name" value="Kinase-like_dom_sf"/>
</dbReference>
<accession>A0A397V5S4</accession>
<feature type="domain" description="Protein kinase" evidence="1">
    <location>
        <begin position="1"/>
        <end position="160"/>
    </location>
</feature>
<name>A0A397V5S4_9GLOM</name>
<gene>
    <name evidence="2" type="ORF">C2G38_1969861</name>
</gene>
<dbReference type="Pfam" id="PF07714">
    <property type="entry name" value="PK_Tyr_Ser-Thr"/>
    <property type="match status" value="1"/>
</dbReference>
<dbReference type="AlphaFoldDB" id="A0A397V5S4"/>
<dbReference type="GO" id="GO:0007165">
    <property type="term" value="P:signal transduction"/>
    <property type="evidence" value="ECO:0007669"/>
    <property type="project" value="TreeGrafter"/>
</dbReference>
<dbReference type="InterPro" id="IPR050167">
    <property type="entry name" value="Ser_Thr_protein_kinase"/>
</dbReference>
<keyword evidence="3" id="KW-1185">Reference proteome</keyword>
<dbReference type="SUPFAM" id="SSF56112">
    <property type="entry name" value="Protein kinase-like (PK-like)"/>
    <property type="match status" value="1"/>
</dbReference>
<dbReference type="Gene3D" id="1.10.510.10">
    <property type="entry name" value="Transferase(Phosphotransferase) domain 1"/>
    <property type="match status" value="1"/>
</dbReference>
<evidence type="ECO:0000313" key="3">
    <source>
        <dbReference type="Proteomes" id="UP000266673"/>
    </source>
</evidence>
<organism evidence="2 3">
    <name type="scientific">Gigaspora rosea</name>
    <dbReference type="NCBI Taxonomy" id="44941"/>
    <lineage>
        <taxon>Eukaryota</taxon>
        <taxon>Fungi</taxon>
        <taxon>Fungi incertae sedis</taxon>
        <taxon>Mucoromycota</taxon>
        <taxon>Glomeromycotina</taxon>
        <taxon>Glomeromycetes</taxon>
        <taxon>Diversisporales</taxon>
        <taxon>Gigasporaceae</taxon>
        <taxon>Gigaspora</taxon>
    </lineage>
</organism>
<dbReference type="GO" id="GO:0004672">
    <property type="term" value="F:protein kinase activity"/>
    <property type="evidence" value="ECO:0007669"/>
    <property type="project" value="InterPro"/>
</dbReference>
<evidence type="ECO:0000259" key="1">
    <source>
        <dbReference type="PROSITE" id="PS50011"/>
    </source>
</evidence>
<keyword evidence="2" id="KW-0808">Transferase</keyword>
<sequence length="218" mass="25107">MEWKDKLNLLICIAADLQAIHSQKLIHRDLHSGNILQDSLNSAYIADLGLLISVKMASKMVLEKQICGILPYIAPEILEGSQYTTESDIYSFGIIIWEIFYGVPVFVDQDFGPQFQLQIVNGLRPTILEGTPECSANLIARCWDKKPQNRPSAKEIHETFINWKNDERNLVELSKIKIINLAHIQAYSEENYRSRFSHTVSYYQGNQYKPYFDKISSY</sequence>
<dbReference type="GO" id="GO:0005737">
    <property type="term" value="C:cytoplasm"/>
    <property type="evidence" value="ECO:0007669"/>
    <property type="project" value="TreeGrafter"/>
</dbReference>